<reference evidence="1" key="2">
    <citation type="journal article" date="2022" name="J. Evol. Biol.">
        <title>Pre- and post-association barriers to host switching in sympatric mutualists.</title>
        <authorList>
            <person name="Dinges Z.M."/>
            <person name="Phillips R.K."/>
            <person name="Lively C.M."/>
            <person name="Bashey F."/>
        </authorList>
    </citation>
    <scope>NUCLEOTIDE SEQUENCE</scope>
    <source>
        <strain evidence="1">MC_266_E_2016</strain>
    </source>
</reference>
<gene>
    <name evidence="1" type="ORF">KKJ01_16730</name>
</gene>
<dbReference type="EMBL" id="JAILSO010000076">
    <property type="protein sequence ID" value="MDE1479830.1"/>
    <property type="molecule type" value="Genomic_DNA"/>
</dbReference>
<dbReference type="Proteomes" id="UP001222434">
    <property type="component" value="Unassembled WGS sequence"/>
</dbReference>
<protein>
    <submittedName>
        <fullName evidence="1">Type I toxin-antitoxin system SymE family toxin</fullName>
    </submittedName>
</protein>
<reference evidence="1" key="1">
    <citation type="submission" date="2021-08" db="EMBL/GenBank/DDBJ databases">
        <authorList>
            <person name="Papudeshi B."/>
            <person name="Bashey-Visser F."/>
        </authorList>
    </citation>
    <scope>NUCLEOTIDE SEQUENCE</scope>
    <source>
        <strain evidence="1">MC_266_E_2016</strain>
    </source>
</reference>
<proteinExistence type="predicted"/>
<evidence type="ECO:0000313" key="1">
    <source>
        <dbReference type="EMBL" id="MDE1479830.1"/>
    </source>
</evidence>
<organism evidence="1 2">
    <name type="scientific">Xenorhabdus bovienii</name>
    <name type="common">Xenorhabdus nematophila subsp. bovienii</name>
    <dbReference type="NCBI Taxonomy" id="40576"/>
    <lineage>
        <taxon>Bacteria</taxon>
        <taxon>Pseudomonadati</taxon>
        <taxon>Pseudomonadota</taxon>
        <taxon>Gammaproteobacteria</taxon>
        <taxon>Enterobacterales</taxon>
        <taxon>Morganellaceae</taxon>
        <taxon>Xenorhabdus</taxon>
    </lineage>
</organism>
<evidence type="ECO:0000313" key="2">
    <source>
        <dbReference type="Proteomes" id="UP001222434"/>
    </source>
</evidence>
<name>A0AAJ1N0J0_XENBV</name>
<comment type="caution">
    <text evidence="1">The sequence shown here is derived from an EMBL/GenBank/DDBJ whole genome shotgun (WGS) entry which is preliminary data.</text>
</comment>
<dbReference type="AlphaFoldDB" id="A0AAJ1N0J0"/>
<accession>A0AAJ1N0J0</accession>
<sequence>MGFTTGKPITITSEAEQLIIRLAENG</sequence>